<evidence type="ECO:0008006" key="2">
    <source>
        <dbReference type="Google" id="ProtNLM"/>
    </source>
</evidence>
<organism evidence="1">
    <name type="scientific">marine sediment metagenome</name>
    <dbReference type="NCBI Taxonomy" id="412755"/>
    <lineage>
        <taxon>unclassified sequences</taxon>
        <taxon>metagenomes</taxon>
        <taxon>ecological metagenomes</taxon>
    </lineage>
</organism>
<sequence>AEFVYVSGIRTGYASEYGISRYWLTFAVDIKNTGGAPGGCTITANYSAAWSTTIRYTKRTAIIQPGEVVTFSGKIYNEPVELI</sequence>
<comment type="caution">
    <text evidence="1">The sequence shown here is derived from an EMBL/GenBank/DDBJ whole genome shotgun (WGS) entry which is preliminary data.</text>
</comment>
<dbReference type="EMBL" id="BARW01014054">
    <property type="protein sequence ID" value="GAI73161.1"/>
    <property type="molecule type" value="Genomic_DNA"/>
</dbReference>
<accession>X1S1W5</accession>
<feature type="non-terminal residue" evidence="1">
    <location>
        <position position="1"/>
    </location>
</feature>
<dbReference type="AlphaFoldDB" id="X1S1W5"/>
<proteinExistence type="predicted"/>
<name>X1S1W5_9ZZZZ</name>
<reference evidence="1" key="1">
    <citation type="journal article" date="2014" name="Front. Microbiol.">
        <title>High frequency of phylogenetically diverse reductive dehalogenase-homologous genes in deep subseafloor sedimentary metagenomes.</title>
        <authorList>
            <person name="Kawai M."/>
            <person name="Futagami T."/>
            <person name="Toyoda A."/>
            <person name="Takaki Y."/>
            <person name="Nishi S."/>
            <person name="Hori S."/>
            <person name="Arai W."/>
            <person name="Tsubouchi T."/>
            <person name="Morono Y."/>
            <person name="Uchiyama I."/>
            <person name="Ito T."/>
            <person name="Fujiyama A."/>
            <person name="Inagaki F."/>
            <person name="Takami H."/>
        </authorList>
    </citation>
    <scope>NUCLEOTIDE SEQUENCE</scope>
    <source>
        <strain evidence="1">Expedition CK06-06</strain>
    </source>
</reference>
<protein>
    <recommendedName>
        <fullName evidence="2">CARDB domain-containing protein</fullName>
    </recommendedName>
</protein>
<gene>
    <name evidence="1" type="ORF">S12H4_25242</name>
</gene>
<evidence type="ECO:0000313" key="1">
    <source>
        <dbReference type="EMBL" id="GAI73161.1"/>
    </source>
</evidence>